<proteinExistence type="predicted"/>
<sequence>MVHLLASWSRAMGKRRRREPSETGGSTETATPTFRGKRRELPEKSLQSYLPSGESGVPGMITAQVFLSQGTHYDSTASSTPLLMKPRMSPWQSCSTNSQLTTQQREFPECHVA</sequence>
<dbReference type="EMBL" id="KE525306">
    <property type="protein sequence ID" value="KFB45709.1"/>
    <property type="molecule type" value="Genomic_DNA"/>
</dbReference>
<accession>A0A084W665</accession>
<protein>
    <submittedName>
        <fullName evidence="2 3">Uncharacterized protein</fullName>
    </submittedName>
</protein>
<name>A0A084W665_ANOSI</name>
<gene>
    <name evidence="2" type="ORF">ZHAS_00013658</name>
</gene>
<dbReference type="EMBL" id="ATLV01020736">
    <property type="status" value="NOT_ANNOTATED_CDS"/>
    <property type="molecule type" value="Genomic_DNA"/>
</dbReference>
<evidence type="ECO:0000313" key="4">
    <source>
        <dbReference type="Proteomes" id="UP000030765"/>
    </source>
</evidence>
<feature type="region of interest" description="Disordered" evidence="1">
    <location>
        <begin position="1"/>
        <end position="55"/>
    </location>
</feature>
<organism evidence="2">
    <name type="scientific">Anopheles sinensis</name>
    <name type="common">Mosquito</name>
    <dbReference type="NCBI Taxonomy" id="74873"/>
    <lineage>
        <taxon>Eukaryota</taxon>
        <taxon>Metazoa</taxon>
        <taxon>Ecdysozoa</taxon>
        <taxon>Arthropoda</taxon>
        <taxon>Hexapoda</taxon>
        <taxon>Insecta</taxon>
        <taxon>Pterygota</taxon>
        <taxon>Neoptera</taxon>
        <taxon>Endopterygota</taxon>
        <taxon>Diptera</taxon>
        <taxon>Nematocera</taxon>
        <taxon>Culicoidea</taxon>
        <taxon>Culicidae</taxon>
        <taxon>Anophelinae</taxon>
        <taxon>Anopheles</taxon>
    </lineage>
</organism>
<dbReference type="EnsemblMetazoa" id="ASIC013658-RA">
    <property type="protein sequence ID" value="ASIC013658-PA"/>
    <property type="gene ID" value="ASIC013658"/>
</dbReference>
<evidence type="ECO:0000256" key="1">
    <source>
        <dbReference type="SAM" id="MobiDB-lite"/>
    </source>
</evidence>
<keyword evidence="4" id="KW-1185">Reference proteome</keyword>
<feature type="region of interest" description="Disordered" evidence="1">
    <location>
        <begin position="93"/>
        <end position="113"/>
    </location>
</feature>
<reference evidence="3" key="2">
    <citation type="submission" date="2020-05" db="UniProtKB">
        <authorList>
            <consortium name="EnsemblMetazoa"/>
        </authorList>
    </citation>
    <scope>IDENTIFICATION</scope>
</reference>
<evidence type="ECO:0000313" key="2">
    <source>
        <dbReference type="EMBL" id="KFB45709.1"/>
    </source>
</evidence>
<feature type="compositionally biased region" description="Polar residues" evidence="1">
    <location>
        <begin position="23"/>
        <end position="32"/>
    </location>
</feature>
<dbReference type="AlphaFoldDB" id="A0A084W665"/>
<reference evidence="2 4" key="1">
    <citation type="journal article" date="2014" name="BMC Genomics">
        <title>Genome sequence of Anopheles sinensis provides insight into genetics basis of mosquito competence for malaria parasites.</title>
        <authorList>
            <person name="Zhou D."/>
            <person name="Zhang D."/>
            <person name="Ding G."/>
            <person name="Shi L."/>
            <person name="Hou Q."/>
            <person name="Ye Y."/>
            <person name="Xu Y."/>
            <person name="Zhou H."/>
            <person name="Xiong C."/>
            <person name="Li S."/>
            <person name="Yu J."/>
            <person name="Hong S."/>
            <person name="Yu X."/>
            <person name="Zou P."/>
            <person name="Chen C."/>
            <person name="Chang X."/>
            <person name="Wang W."/>
            <person name="Lv Y."/>
            <person name="Sun Y."/>
            <person name="Ma L."/>
            <person name="Shen B."/>
            <person name="Zhu C."/>
        </authorList>
    </citation>
    <scope>NUCLEOTIDE SEQUENCE [LARGE SCALE GENOMIC DNA]</scope>
</reference>
<evidence type="ECO:0000313" key="3">
    <source>
        <dbReference type="EnsemblMetazoa" id="ASIC013658-PA"/>
    </source>
</evidence>
<dbReference type="VEuPathDB" id="VectorBase:ASIC013658"/>
<feature type="compositionally biased region" description="Polar residues" evidence="1">
    <location>
        <begin position="93"/>
        <end position="105"/>
    </location>
</feature>
<dbReference type="Proteomes" id="UP000030765">
    <property type="component" value="Unassembled WGS sequence"/>
</dbReference>